<evidence type="ECO:0000256" key="1">
    <source>
        <dbReference type="ARBA" id="ARBA00020936"/>
    </source>
</evidence>
<sequence>MACSKFADVISAPFNVAKNSYDTFCTIGKVATSLAPKLEKMVDHAGGVAESVEMNILPSLLEATNDVQETLSVVRESSPKVSTIVNNVEKVTSTLERVLSGLENIIKPLFRLNDFLWKTWSTISKLFLEFIFRAKTCAVDIASFITGQHDLSSVVPIVGVVAVSTLLSMRFIIGSDMLSSCLATVATALEYVRTFVTSLLPDGKIKKWIENILGVSKPLLEAQGGTTFGTQVSPFTYGDIISSVFAFGFSSMLYFMVGSDRPGRSNGNPVSNILCASGDHASKMNQLFNFFRNVKTSLGDTLVWLGEWLCEITGFASPLTATINSVLNTDLFQWFSDVSAALDPKKKLENFSNPDYIGDLSKLRDRVGYFEAEFTKFPISAFVSQRFHLLVARLDKMLADAQAHKGVGNYRDEPFCVQFVGQPGCGKTMSIGLLIQDLLDVMEEPKTNRLYSMSSKDSYWSNYNHQTAVLIDDFGQILDGSQQNPEVKDFIFLKSSAPMSLNMASIEEKGTQFTSKYIFLTSNEKTPARTCGVTSLGAVQRRRNLLFEVEKMGPIDESCESPVQNLRYTLLSSVAPFHPFDEFTRMTYEEMLNLCESKCRSHFRHSTWLRKFTKGLLQAQAPTPEIEEVEEPKGDEGVYVTRELILSSFKNSYTGSLDPTKVFDDFPTVQEHFSQCDADIQSQIFEWRKHVLVSGIRDGDIGDMTSMMEEYIGRHLMAWVNDFSFDNIAFREAYEKQTGKFSDFVNSDDDDAMATFRRATKRTQYLFALIVRHHGALKSEVSNFKNEIPMWKQVFEYVKNAWDSLPNCIKMTIKIYVSFRAASFVFSTISHFVPMFNTPALDMALSTSATACALNSHVSNESGDNKTKRGVGKRHRERMLTAQSDLSFEPLDWSAWTKGDPFFNDALIKNLVLLNFPGGSVFRGLYVQPGWILSVGHAFTLMNTGSVIEIVHLHSTIAVALDKSPSTFKVLKGQDAVLFYVGDVDGIKKNIVNHFASRKRIICSKGSKGAIIRPIFSTVVPGTLLSQEVVGTVMECDQTGPITYEATTFSVQSASTFQYRFVGVNGDCGSLLVLPDLMNKQPVLCGIHCAGTDSFSVSRGFIQSHACAVYREDLLALLPEPVLKAQGPCELLKQIRKPNRELFPTKQVAWIGEVPASVAVSVPHKTTLRKSEIHGVLEEIAGPHATEPSVLTYRDDRLEGKEFDPYVAGVEKYNETAMLLDPRIVEVVLDAMESSILSQLKTIPVPGGKPVRRTEFEVLNGIPGEVYYDAMDMSTSCGYPFMNSAFGKSKIGYLEGEPGEYMLARDKPVYPAFVDLGDKIRQGIVEEMVTCECAKDERLPLAKIYEKPKTRLFTILGFHYNMQVRSYFLDFSASLMRAMNTICCKVGINALGMDWTNLANQFLSKSDLGFSADYSSFDGRAPPFIFQRFCAIVDKYYGDLPGSENSKARHSLLMMASVRYTLCGDKLFRVVGGMPSGFSLTVLFNSLLNEFYMRYAFEVLRQEPKNLARAGGVTQTSFSEMFVAIYGDDNLVGVPFHLRWYSLPEVARVLQSINVIIKNGLDKNADVSATTFQPLAQLTFLSRGFVRHTSGYYLAPLKWVSIDEPTRWIRPGVGVSATCALFENIDGSLQEAFHHGGATFEAFKERIVAALVKRILPIPPMPSYRELENKWLINVTGDMSLKKLLQSEKEVLYPVNVLSDRDLLTSEQLEKNINEFLPGIHFCSSRTASIREEAKQYITVNCTGTQHKSWIRGPVTWKDLENKIWAYTMSAIEIEQAARIASKKNSDLLFVCPTGAGMSLVCCALTALATSQYTKHQIIKLTMQLCGTNKIGMLGAGAGQYLLLAAQTSAVRLQATMGGGSMYGSNLYDRSLKIGNCVIITGVKEQATCPATYWCHQASGFAGVRTSTQFIENVDPSATKLGTAIKKAEWACKYLYLFFDTFGEIQAQWVLQGLALSGSEGEMLDCADLISLCRQAHAGFSQMGCVATFEICKGEKKVRVQLKDMKVRVGSTADFQDHTPLLMGAEELADIDRCRKFLYQLPYGKYQCASLLHAGKVLMSFQPHDEFGVKIGQSLSTFCKEVFKTKSCDGYLDLFLTLEQWCNSWKRHDYDSEIETEEFVRVVNRFLAGAKYVSLSDSKAHFDFSGNWTTSLTENMSLFLYRCCSFNAEGRAVAFSFPKTHCLSRTVGVMLYMENKFRQKNGEKFMGYPIWLNERNHTSDVLEQVNFGFI</sequence>
<evidence type="ECO:0000313" key="16">
    <source>
        <dbReference type="EMBL" id="UTI93309.1"/>
    </source>
</evidence>
<evidence type="ECO:0000259" key="13">
    <source>
        <dbReference type="PROSITE" id="PS50507"/>
    </source>
</evidence>
<dbReference type="Pfam" id="PF00910">
    <property type="entry name" value="RNA_helicase"/>
    <property type="match status" value="1"/>
</dbReference>
<keyword evidence="10" id="KW-0067">ATP-binding</keyword>
<keyword evidence="4" id="KW-0808">Transferase</keyword>
<dbReference type="EMBL" id="OL979629">
    <property type="protein sequence ID" value="UTI93309.1"/>
    <property type="molecule type" value="Genomic_RNA"/>
</dbReference>
<evidence type="ECO:0000313" key="17">
    <source>
        <dbReference type="Proteomes" id="UP001253273"/>
    </source>
</evidence>
<dbReference type="GO" id="GO:0003968">
    <property type="term" value="F:RNA-directed RNA polymerase activity"/>
    <property type="evidence" value="ECO:0007669"/>
    <property type="project" value="UniProtKB-KW"/>
</dbReference>
<evidence type="ECO:0000256" key="6">
    <source>
        <dbReference type="ARBA" id="ARBA00022695"/>
    </source>
</evidence>
<dbReference type="InterPro" id="IPR001205">
    <property type="entry name" value="RNA-dir_pol_C"/>
</dbReference>
<dbReference type="PROSITE" id="PS51218">
    <property type="entry name" value="SF3_HELICASE_2"/>
    <property type="match status" value="1"/>
</dbReference>
<dbReference type="Pfam" id="PF00680">
    <property type="entry name" value="RdRP_1"/>
    <property type="match status" value="1"/>
</dbReference>
<proteinExistence type="predicted"/>
<keyword evidence="12" id="KW-0472">Membrane</keyword>
<evidence type="ECO:0000256" key="9">
    <source>
        <dbReference type="ARBA" id="ARBA00022807"/>
    </source>
</evidence>
<dbReference type="GO" id="GO:0003724">
    <property type="term" value="F:RNA helicase activity"/>
    <property type="evidence" value="ECO:0007669"/>
    <property type="project" value="InterPro"/>
</dbReference>
<keyword evidence="3" id="KW-0645">Protease</keyword>
<dbReference type="Proteomes" id="UP001253273">
    <property type="component" value="Genome"/>
</dbReference>
<dbReference type="SUPFAM" id="SSF50494">
    <property type="entry name" value="Trypsin-like serine proteases"/>
    <property type="match status" value="1"/>
</dbReference>
<evidence type="ECO:0000256" key="5">
    <source>
        <dbReference type="ARBA" id="ARBA00022692"/>
    </source>
</evidence>
<reference evidence="16 17" key="1">
    <citation type="journal article" date="2022" name="Arch. Virol.">
        <title>Genomic characterization of a new torradovirus from common fleabane (Erigeron annuus).</title>
        <authorList>
            <person name="Alvarez-Quinto R."/>
            <person name="Grinstead S."/>
            <person name="Bolus S."/>
            <person name="Daughtrey M."/>
            <person name="Hammond J."/>
            <person name="Wintermantel W."/>
            <person name="Mollov D."/>
        </authorList>
    </citation>
    <scope>NUCLEOTIDE SEQUENCE [LARGE SCALE GENOMIC DNA]</scope>
    <source>
        <strain evidence="16">2007-12EA</strain>
    </source>
</reference>
<dbReference type="InterPro" id="IPR009003">
    <property type="entry name" value="Peptidase_S1_PA"/>
</dbReference>
<dbReference type="GO" id="GO:0039694">
    <property type="term" value="P:viral RNA genome replication"/>
    <property type="evidence" value="ECO:0007669"/>
    <property type="project" value="InterPro"/>
</dbReference>
<dbReference type="Gene3D" id="3.30.70.270">
    <property type="match status" value="1"/>
</dbReference>
<keyword evidence="5" id="KW-0812">Transmembrane</keyword>
<evidence type="ECO:0000256" key="3">
    <source>
        <dbReference type="ARBA" id="ARBA00022670"/>
    </source>
</evidence>
<dbReference type="InterPro" id="IPR007094">
    <property type="entry name" value="RNA-dir_pol_PSvirus"/>
</dbReference>
<dbReference type="GO" id="GO:0006508">
    <property type="term" value="P:proteolysis"/>
    <property type="evidence" value="ECO:0007669"/>
    <property type="project" value="UniProtKB-KW"/>
</dbReference>
<dbReference type="InterPro" id="IPR044067">
    <property type="entry name" value="PCV_3C_PRO"/>
</dbReference>
<dbReference type="SUPFAM" id="SSF56672">
    <property type="entry name" value="DNA/RNA polymerases"/>
    <property type="match status" value="1"/>
</dbReference>
<feature type="domain" description="SF3 helicase" evidence="14">
    <location>
        <begin position="394"/>
        <end position="562"/>
    </location>
</feature>
<feature type="domain" description="Peptidase C3" evidence="15">
    <location>
        <begin position="897"/>
        <end position="1114"/>
    </location>
</feature>
<dbReference type="InterPro" id="IPR043502">
    <property type="entry name" value="DNA/RNA_pol_sf"/>
</dbReference>
<evidence type="ECO:0000259" key="15">
    <source>
        <dbReference type="PROSITE" id="PS51874"/>
    </source>
</evidence>
<dbReference type="GO" id="GO:0005524">
    <property type="term" value="F:ATP binding"/>
    <property type="evidence" value="ECO:0007669"/>
    <property type="project" value="UniProtKB-KW"/>
</dbReference>
<keyword evidence="12" id="KW-1133">Transmembrane helix</keyword>
<evidence type="ECO:0000256" key="7">
    <source>
        <dbReference type="ARBA" id="ARBA00022741"/>
    </source>
</evidence>
<dbReference type="InterPro" id="IPR004004">
    <property type="entry name" value="Helic/Pol/Pept_Calicivir-typ"/>
</dbReference>
<evidence type="ECO:0000256" key="2">
    <source>
        <dbReference type="ARBA" id="ARBA00022484"/>
    </source>
</evidence>
<dbReference type="GO" id="GO:0003723">
    <property type="term" value="F:RNA binding"/>
    <property type="evidence" value="ECO:0007669"/>
    <property type="project" value="InterPro"/>
</dbReference>
<keyword evidence="9" id="KW-0788">Thiol protease</keyword>
<keyword evidence="8" id="KW-0378">Hydrolase</keyword>
<dbReference type="PROSITE" id="PS50507">
    <property type="entry name" value="RDRP_SSRNA_POS"/>
    <property type="match status" value="1"/>
</dbReference>
<evidence type="ECO:0000256" key="12">
    <source>
        <dbReference type="ARBA" id="ARBA00022989"/>
    </source>
</evidence>
<keyword evidence="11" id="KW-0693">Viral RNA replication</keyword>
<dbReference type="InterPro" id="IPR000605">
    <property type="entry name" value="Helicase_SF3_ssDNA/RNA_vir"/>
</dbReference>
<dbReference type="InterPro" id="IPR014759">
    <property type="entry name" value="Helicase_SF3_ssRNA_vir"/>
</dbReference>
<evidence type="ECO:0000256" key="4">
    <source>
        <dbReference type="ARBA" id="ARBA00022679"/>
    </source>
</evidence>
<dbReference type="PROSITE" id="PS51874">
    <property type="entry name" value="PCV_3C_PRO"/>
    <property type="match status" value="1"/>
</dbReference>
<evidence type="ECO:0000256" key="11">
    <source>
        <dbReference type="ARBA" id="ARBA00022953"/>
    </source>
</evidence>
<evidence type="ECO:0000259" key="14">
    <source>
        <dbReference type="PROSITE" id="PS51218"/>
    </source>
</evidence>
<name>A0AAE9SG37_9SECO</name>
<accession>A0AAE9SG37</accession>
<keyword evidence="6" id="KW-0548">Nucleotidyltransferase</keyword>
<feature type="domain" description="RdRp catalytic" evidence="13">
    <location>
        <begin position="1407"/>
        <end position="1542"/>
    </location>
</feature>
<keyword evidence="7" id="KW-0547">Nucleotide-binding</keyword>
<dbReference type="InterPro" id="IPR043128">
    <property type="entry name" value="Rev_trsase/Diguanyl_cyclase"/>
</dbReference>
<organism evidence="16 17">
    <name type="scientific">Fleabane torradovirus</name>
    <dbReference type="NCBI Taxonomy" id="2963535"/>
    <lineage>
        <taxon>Viruses</taxon>
        <taxon>Riboviria</taxon>
        <taxon>Orthornavirae</taxon>
        <taxon>Pisuviricota</taxon>
        <taxon>Pisoniviricetes</taxon>
        <taxon>Picornavirales</taxon>
        <taxon>Secoviridae</taxon>
        <taxon>Torradovirus</taxon>
    </lineage>
</organism>
<dbReference type="CDD" id="cd23169">
    <property type="entry name" value="ps-ssRNAv-Picornavirales"/>
    <property type="match status" value="1"/>
</dbReference>
<dbReference type="PRINTS" id="PR00918">
    <property type="entry name" value="CALICVIRUSNS"/>
</dbReference>
<evidence type="ECO:0000256" key="10">
    <source>
        <dbReference type="ARBA" id="ARBA00022840"/>
    </source>
</evidence>
<evidence type="ECO:0000256" key="8">
    <source>
        <dbReference type="ARBA" id="ARBA00022801"/>
    </source>
</evidence>
<dbReference type="GO" id="GO:0006351">
    <property type="term" value="P:DNA-templated transcription"/>
    <property type="evidence" value="ECO:0007669"/>
    <property type="project" value="InterPro"/>
</dbReference>
<keyword evidence="17" id="KW-1185">Reference proteome</keyword>
<keyword evidence="2" id="KW-0696">RNA-directed RNA polymerase</keyword>
<dbReference type="GO" id="GO:0004197">
    <property type="term" value="F:cysteine-type endopeptidase activity"/>
    <property type="evidence" value="ECO:0007669"/>
    <property type="project" value="InterPro"/>
</dbReference>
<protein>
    <recommendedName>
        <fullName evidence="1">RNA1 polyprotein</fullName>
    </recommendedName>
</protein>